<evidence type="ECO:0000256" key="3">
    <source>
        <dbReference type="ARBA" id="ARBA00022801"/>
    </source>
</evidence>
<dbReference type="Gene3D" id="1.20.140.70">
    <property type="entry name" value="Oligopeptidase f, N-terminal domain"/>
    <property type="match status" value="1"/>
</dbReference>
<keyword evidence="10" id="KW-1185">Reference proteome</keyword>
<comment type="similarity">
    <text evidence="6">Belongs to the peptidase M3B family.</text>
</comment>
<dbReference type="InterPro" id="IPR001567">
    <property type="entry name" value="Pept_M3A_M3B_dom"/>
</dbReference>
<name>A0A1I7F075_9FIRM</name>
<dbReference type="GO" id="GO:0046872">
    <property type="term" value="F:metal ion binding"/>
    <property type="evidence" value="ECO:0007669"/>
    <property type="project" value="UniProtKB-UniRule"/>
</dbReference>
<sequence length="600" mass="68687">MAEKVKQRSENDPKYQWNIEAMYSSDADWEKDLKDALSGAEDFTKYRDHLTDSAKTLADALIDSDAVSLKMERVFVYARMKLDEDNRVSKQQDMLNRAVSAASKISAMMSFLTPELIQIPEETLQEFMKTDARLEQYDYVLRQAVREKAHVLSKAEENILAQLGEVLGAPDQIFTMLNDADLKFGTIRDEQGEETELTHGNYIKFMRSKKKEVREAAYRHCYDTYRSMINTIAANYAANVKTDVITARMRHYPSSRAAALSGGNIPEAVYDNLIATVNETLPVLHRYIALRKDLMGLDELKMSDVYVPLAEIEDPKVSFEEGVALCEKALAPLGGDYLRHFREGIDARWIDVYENEGKTSGAYSFGSYDSMPYVLMNYDGTLQDVFTIIHEMGHSMNSWYTRKAQPFTYGSHSIFTAEVASTVNETLLMRFLLEQEKDPGMRRYILNMYIEAFRSTLFRQTMFAEFELLSHRQVEDGGSLTAEWLSDQYDRLNTKYFGPALTGDDRIRYEWARIPHFYRSFYVYQYATGYSAANAIADKILTEGPAARDAYLTFLASGDSDDPVELLKIAGVDMTEREPVERAMKTFTELVEEFRRLSGK</sequence>
<evidence type="ECO:0000313" key="10">
    <source>
        <dbReference type="Proteomes" id="UP000198817"/>
    </source>
</evidence>
<evidence type="ECO:0000256" key="2">
    <source>
        <dbReference type="ARBA" id="ARBA00022723"/>
    </source>
</evidence>
<proteinExistence type="inferred from homology"/>
<dbReference type="GO" id="GO:0004222">
    <property type="term" value="F:metalloendopeptidase activity"/>
    <property type="evidence" value="ECO:0007669"/>
    <property type="project" value="UniProtKB-UniRule"/>
</dbReference>
<dbReference type="AlphaFoldDB" id="A0A1I7F075"/>
<dbReference type="OrthoDB" id="9766487at2"/>
<dbReference type="PANTHER" id="PTHR11804">
    <property type="entry name" value="PROTEASE M3 THIMET OLIGOPEPTIDASE-RELATED"/>
    <property type="match status" value="1"/>
</dbReference>
<dbReference type="Gene3D" id="1.10.287.830">
    <property type="entry name" value="putative peptidase helix hairpin domain like"/>
    <property type="match status" value="1"/>
</dbReference>
<comment type="function">
    <text evidence="6">Has oligopeptidase activity and degrades a variety of small bioactive peptides.</text>
</comment>
<dbReference type="InterPro" id="IPR042088">
    <property type="entry name" value="OligoPept_F_C"/>
</dbReference>
<dbReference type="Pfam" id="PF08439">
    <property type="entry name" value="Peptidase_M3_N"/>
    <property type="match status" value="1"/>
</dbReference>
<evidence type="ECO:0000256" key="4">
    <source>
        <dbReference type="ARBA" id="ARBA00022833"/>
    </source>
</evidence>
<dbReference type="InterPro" id="IPR045090">
    <property type="entry name" value="Pept_M3A_M3B"/>
</dbReference>
<evidence type="ECO:0000313" key="9">
    <source>
        <dbReference type="EMBL" id="SFU29586.1"/>
    </source>
</evidence>
<keyword evidence="3 6" id="KW-0378">Hydrolase</keyword>
<keyword evidence="1 6" id="KW-0645">Protease</keyword>
<protein>
    <recommendedName>
        <fullName evidence="6">Oligopeptidase F</fullName>
        <ecNumber evidence="6">3.4.24.-</ecNumber>
    </recommendedName>
</protein>
<dbReference type="EC" id="3.4.24.-" evidence="6"/>
<dbReference type="EMBL" id="FPBT01000001">
    <property type="protein sequence ID" value="SFU29586.1"/>
    <property type="molecule type" value="Genomic_DNA"/>
</dbReference>
<dbReference type="Proteomes" id="UP000198817">
    <property type="component" value="Unassembled WGS sequence"/>
</dbReference>
<evidence type="ECO:0000259" key="8">
    <source>
        <dbReference type="Pfam" id="PF08439"/>
    </source>
</evidence>
<dbReference type="CDD" id="cd09608">
    <property type="entry name" value="M3B_PepF"/>
    <property type="match status" value="1"/>
</dbReference>
<dbReference type="GO" id="GO:0006508">
    <property type="term" value="P:proteolysis"/>
    <property type="evidence" value="ECO:0007669"/>
    <property type="project" value="UniProtKB-KW"/>
</dbReference>
<dbReference type="InterPro" id="IPR004438">
    <property type="entry name" value="Peptidase_M3B"/>
</dbReference>
<dbReference type="Gene3D" id="1.10.1370.20">
    <property type="entry name" value="Oligoendopeptidase f, C-terminal domain"/>
    <property type="match status" value="1"/>
</dbReference>
<dbReference type="SUPFAM" id="SSF55486">
    <property type="entry name" value="Metalloproteases ('zincins'), catalytic domain"/>
    <property type="match status" value="1"/>
</dbReference>
<organism evidence="9 10">
    <name type="scientific">Eubacterium pyruvativorans</name>
    <dbReference type="NCBI Taxonomy" id="155865"/>
    <lineage>
        <taxon>Bacteria</taxon>
        <taxon>Bacillati</taxon>
        <taxon>Bacillota</taxon>
        <taxon>Clostridia</taxon>
        <taxon>Eubacteriales</taxon>
        <taxon>Eubacteriaceae</taxon>
        <taxon>Eubacterium</taxon>
    </lineage>
</organism>
<dbReference type="Pfam" id="PF01432">
    <property type="entry name" value="Peptidase_M3"/>
    <property type="match status" value="1"/>
</dbReference>
<dbReference type="PANTHER" id="PTHR11804:SF84">
    <property type="entry name" value="SACCHAROLYSIN"/>
    <property type="match status" value="1"/>
</dbReference>
<evidence type="ECO:0000259" key="7">
    <source>
        <dbReference type="Pfam" id="PF01432"/>
    </source>
</evidence>
<evidence type="ECO:0000256" key="5">
    <source>
        <dbReference type="ARBA" id="ARBA00023049"/>
    </source>
</evidence>
<keyword evidence="2 6" id="KW-0479">Metal-binding</keyword>
<dbReference type="STRING" id="155865.SAMN05216515_10513"/>
<reference evidence="9 10" key="1">
    <citation type="submission" date="2016-10" db="EMBL/GenBank/DDBJ databases">
        <authorList>
            <person name="de Groot N.N."/>
        </authorList>
    </citation>
    <scope>NUCLEOTIDE SEQUENCE [LARGE SCALE GENOMIC DNA]</scope>
    <source>
        <strain evidence="9 10">KHGC13</strain>
    </source>
</reference>
<feature type="domain" description="Peptidase M3A/M3B catalytic" evidence="7">
    <location>
        <begin position="205"/>
        <end position="585"/>
    </location>
</feature>
<dbReference type="InterPro" id="IPR013647">
    <property type="entry name" value="OligopepF_N_dom"/>
</dbReference>
<comment type="cofactor">
    <cofactor evidence="6">
        <name>Zn(2+)</name>
        <dbReference type="ChEBI" id="CHEBI:29105"/>
    </cofactor>
    <text evidence="6">Binds 1 zinc ion.</text>
</comment>
<dbReference type="NCBIfam" id="TIGR00181">
    <property type="entry name" value="pepF"/>
    <property type="match status" value="1"/>
</dbReference>
<keyword evidence="5 6" id="KW-0482">Metalloprotease</keyword>
<evidence type="ECO:0000256" key="1">
    <source>
        <dbReference type="ARBA" id="ARBA00022670"/>
    </source>
</evidence>
<accession>A0A1I7F075</accession>
<dbReference type="RefSeq" id="WP_090469306.1">
    <property type="nucleotide sequence ID" value="NZ_FOWF01000005.1"/>
</dbReference>
<feature type="domain" description="Oligopeptidase F N-terminal" evidence="8">
    <location>
        <begin position="115"/>
        <end position="184"/>
    </location>
</feature>
<gene>
    <name evidence="9" type="ORF">SAMN05216508_101156</name>
</gene>
<keyword evidence="4 6" id="KW-0862">Zinc</keyword>
<dbReference type="GO" id="GO:0006518">
    <property type="term" value="P:peptide metabolic process"/>
    <property type="evidence" value="ECO:0007669"/>
    <property type="project" value="TreeGrafter"/>
</dbReference>
<evidence type="ECO:0000256" key="6">
    <source>
        <dbReference type="RuleBase" id="RU368091"/>
    </source>
</evidence>